<dbReference type="Proteomes" id="UP001141552">
    <property type="component" value="Unassembled WGS sequence"/>
</dbReference>
<dbReference type="OrthoDB" id="407558at2759"/>
<dbReference type="GO" id="GO:0005737">
    <property type="term" value="C:cytoplasm"/>
    <property type="evidence" value="ECO:0007669"/>
    <property type="project" value="TreeGrafter"/>
</dbReference>
<accession>A0A9Q0JHQ9</accession>
<dbReference type="GO" id="GO:0003755">
    <property type="term" value="F:peptidyl-prolyl cis-trans isomerase activity"/>
    <property type="evidence" value="ECO:0007669"/>
    <property type="project" value="UniProtKB-UniRule"/>
</dbReference>
<organism evidence="5 6">
    <name type="scientific">Turnera subulata</name>
    <dbReference type="NCBI Taxonomy" id="218843"/>
    <lineage>
        <taxon>Eukaryota</taxon>
        <taxon>Viridiplantae</taxon>
        <taxon>Streptophyta</taxon>
        <taxon>Embryophyta</taxon>
        <taxon>Tracheophyta</taxon>
        <taxon>Spermatophyta</taxon>
        <taxon>Magnoliopsida</taxon>
        <taxon>eudicotyledons</taxon>
        <taxon>Gunneridae</taxon>
        <taxon>Pentapetalae</taxon>
        <taxon>rosids</taxon>
        <taxon>fabids</taxon>
        <taxon>Malpighiales</taxon>
        <taxon>Passifloraceae</taxon>
        <taxon>Turnera</taxon>
    </lineage>
</organism>
<reference evidence="5" key="2">
    <citation type="journal article" date="2023" name="Plants (Basel)">
        <title>Annotation of the Turnera subulata (Passifloraceae) Draft Genome Reveals the S-Locus Evolved after the Divergence of Turneroideae from Passifloroideae in a Stepwise Manner.</title>
        <authorList>
            <person name="Henning P.M."/>
            <person name="Roalson E.H."/>
            <person name="Mir W."/>
            <person name="McCubbin A.G."/>
            <person name="Shore J.S."/>
        </authorList>
    </citation>
    <scope>NUCLEOTIDE SEQUENCE</scope>
    <source>
        <strain evidence="5">F60SS</strain>
    </source>
</reference>
<dbReference type="PROSITE" id="PS50072">
    <property type="entry name" value="CSA_PPIASE_2"/>
    <property type="match status" value="1"/>
</dbReference>
<dbReference type="InterPro" id="IPR002130">
    <property type="entry name" value="Cyclophilin-type_PPIase_dom"/>
</dbReference>
<feature type="domain" description="PPIase cyclophilin-type" evidence="4">
    <location>
        <begin position="69"/>
        <end position="175"/>
    </location>
</feature>
<evidence type="ECO:0000256" key="3">
    <source>
        <dbReference type="SAM" id="MobiDB-lite"/>
    </source>
</evidence>
<reference evidence="5" key="1">
    <citation type="submission" date="2022-02" db="EMBL/GenBank/DDBJ databases">
        <authorList>
            <person name="Henning P.M."/>
            <person name="McCubbin A.G."/>
            <person name="Shore J.S."/>
        </authorList>
    </citation>
    <scope>NUCLEOTIDE SEQUENCE</scope>
    <source>
        <strain evidence="5">F60SS</strain>
        <tissue evidence="5">Leaves</tissue>
    </source>
</reference>
<evidence type="ECO:0000259" key="4">
    <source>
        <dbReference type="PROSITE" id="PS50072"/>
    </source>
</evidence>
<dbReference type="SUPFAM" id="SSF50891">
    <property type="entry name" value="Cyclophilin-like"/>
    <property type="match status" value="1"/>
</dbReference>
<dbReference type="AlphaFoldDB" id="A0A9Q0JHQ9"/>
<dbReference type="GO" id="GO:0016018">
    <property type="term" value="F:cyclosporin A binding"/>
    <property type="evidence" value="ECO:0007669"/>
    <property type="project" value="TreeGrafter"/>
</dbReference>
<dbReference type="InterPro" id="IPR029000">
    <property type="entry name" value="Cyclophilin-like_dom_sf"/>
</dbReference>
<dbReference type="Pfam" id="PF00160">
    <property type="entry name" value="Pro_isomerase"/>
    <property type="match status" value="1"/>
</dbReference>
<dbReference type="PANTHER" id="PTHR11071">
    <property type="entry name" value="PEPTIDYL-PROLYL CIS-TRANS ISOMERASE"/>
    <property type="match status" value="1"/>
</dbReference>
<comment type="function">
    <text evidence="2">PPIases accelerate the folding of proteins. It catalyzes the cis-trans isomerization of proline imidic peptide bonds in oligopeptides.</text>
</comment>
<name>A0A9Q0JHQ9_9ROSI</name>
<proteinExistence type="inferred from homology"/>
<sequence>MRGTLTLGRRFPHHTRISPFSTSSSSGGRGHGSGGPAHFDFVGGRDTSAPGHPTPEPDPSPAAGLGHGHVRPNFFCCGGDVVENDGTSGESIFGKDFYEQPGTSFGGRDALSMCYIDGWMSSQFLISFTETGWMGGHYPVFGKVVDGIDLLEDIEAAAEEYGRPVKEETIAGCGVC</sequence>
<keyword evidence="6" id="KW-1185">Reference proteome</keyword>
<dbReference type="EC" id="5.2.1.8" evidence="2"/>
<dbReference type="PANTHER" id="PTHR11071:SF561">
    <property type="entry name" value="PEPTIDYL-PROLYL CIS-TRANS ISOMERASE D-RELATED"/>
    <property type="match status" value="1"/>
</dbReference>
<dbReference type="Gene3D" id="2.40.100.10">
    <property type="entry name" value="Cyclophilin-like"/>
    <property type="match status" value="1"/>
</dbReference>
<comment type="caution">
    <text evidence="5">The sequence shown here is derived from an EMBL/GenBank/DDBJ whole genome shotgun (WGS) entry which is preliminary data.</text>
</comment>
<dbReference type="GO" id="GO:0006457">
    <property type="term" value="P:protein folding"/>
    <property type="evidence" value="ECO:0007669"/>
    <property type="project" value="TreeGrafter"/>
</dbReference>
<gene>
    <name evidence="5" type="ORF">Tsubulata_037514</name>
</gene>
<keyword evidence="2" id="KW-0697">Rotamase</keyword>
<evidence type="ECO:0000313" key="5">
    <source>
        <dbReference type="EMBL" id="KAJ4843046.1"/>
    </source>
</evidence>
<dbReference type="EMBL" id="JAKUCV010002326">
    <property type="protein sequence ID" value="KAJ4843046.1"/>
    <property type="molecule type" value="Genomic_DNA"/>
</dbReference>
<comment type="similarity">
    <text evidence="1 2">Belongs to the cyclophilin-type PPIase family.</text>
</comment>
<feature type="region of interest" description="Disordered" evidence="3">
    <location>
        <begin position="1"/>
        <end position="65"/>
    </location>
</feature>
<keyword evidence="2" id="KW-0413">Isomerase</keyword>
<evidence type="ECO:0000256" key="2">
    <source>
        <dbReference type="RuleBase" id="RU363019"/>
    </source>
</evidence>
<evidence type="ECO:0000313" key="6">
    <source>
        <dbReference type="Proteomes" id="UP001141552"/>
    </source>
</evidence>
<comment type="catalytic activity">
    <reaction evidence="2">
        <text>[protein]-peptidylproline (omega=180) = [protein]-peptidylproline (omega=0)</text>
        <dbReference type="Rhea" id="RHEA:16237"/>
        <dbReference type="Rhea" id="RHEA-COMP:10747"/>
        <dbReference type="Rhea" id="RHEA-COMP:10748"/>
        <dbReference type="ChEBI" id="CHEBI:83833"/>
        <dbReference type="ChEBI" id="CHEBI:83834"/>
        <dbReference type="EC" id="5.2.1.8"/>
    </reaction>
</comment>
<evidence type="ECO:0000256" key="1">
    <source>
        <dbReference type="ARBA" id="ARBA00007365"/>
    </source>
</evidence>
<dbReference type="PRINTS" id="PR00153">
    <property type="entry name" value="CSAPPISMRASE"/>
</dbReference>
<protein>
    <recommendedName>
        <fullName evidence="2">Peptidyl-prolyl cis-trans isomerase</fullName>
        <shortName evidence="2">PPIase</shortName>
        <ecNumber evidence="2">5.2.1.8</ecNumber>
    </recommendedName>
</protein>